<dbReference type="InterPro" id="IPR036390">
    <property type="entry name" value="WH_DNA-bd_sf"/>
</dbReference>
<dbReference type="PROSITE" id="PS50931">
    <property type="entry name" value="HTH_LYSR"/>
    <property type="match status" value="1"/>
</dbReference>
<dbReference type="CDD" id="cd08422">
    <property type="entry name" value="PBP2_CrgA_like"/>
    <property type="match status" value="1"/>
</dbReference>
<dbReference type="GO" id="GO:0006351">
    <property type="term" value="P:DNA-templated transcription"/>
    <property type="evidence" value="ECO:0007669"/>
    <property type="project" value="TreeGrafter"/>
</dbReference>
<dbReference type="AlphaFoldDB" id="A0A0C2I3B4"/>
<dbReference type="FunFam" id="1.10.10.10:FF:000001">
    <property type="entry name" value="LysR family transcriptional regulator"/>
    <property type="match status" value="1"/>
</dbReference>
<dbReference type="OrthoDB" id="8885940at2"/>
<dbReference type="EMBL" id="JXDG01000034">
    <property type="protein sequence ID" value="KIH83706.1"/>
    <property type="molecule type" value="Genomic_DNA"/>
</dbReference>
<keyword evidence="3" id="KW-0238">DNA-binding</keyword>
<evidence type="ECO:0000256" key="2">
    <source>
        <dbReference type="ARBA" id="ARBA00023015"/>
    </source>
</evidence>
<dbReference type="PANTHER" id="PTHR30537">
    <property type="entry name" value="HTH-TYPE TRANSCRIPTIONAL REGULATOR"/>
    <property type="match status" value="1"/>
</dbReference>
<dbReference type="Gene3D" id="1.10.10.10">
    <property type="entry name" value="Winged helix-like DNA-binding domain superfamily/Winged helix DNA-binding domain"/>
    <property type="match status" value="1"/>
</dbReference>
<dbReference type="Pfam" id="PF03466">
    <property type="entry name" value="LysR_substrate"/>
    <property type="match status" value="1"/>
</dbReference>
<organism evidence="6 7">
    <name type="scientific">Pseudomonas batumici</name>
    <dbReference type="NCBI Taxonomy" id="226910"/>
    <lineage>
        <taxon>Bacteria</taxon>
        <taxon>Pseudomonadati</taxon>
        <taxon>Pseudomonadota</taxon>
        <taxon>Gammaproteobacteria</taxon>
        <taxon>Pseudomonadales</taxon>
        <taxon>Pseudomonadaceae</taxon>
        <taxon>Pseudomonas</taxon>
    </lineage>
</organism>
<dbReference type="RefSeq" id="WP_040067358.1">
    <property type="nucleotide sequence ID" value="NZ_JXDG01000034.1"/>
</dbReference>
<dbReference type="Gene3D" id="3.40.190.290">
    <property type="match status" value="1"/>
</dbReference>
<evidence type="ECO:0000256" key="3">
    <source>
        <dbReference type="ARBA" id="ARBA00023125"/>
    </source>
</evidence>
<dbReference type="InterPro" id="IPR058163">
    <property type="entry name" value="LysR-type_TF_proteobact-type"/>
</dbReference>
<dbReference type="Proteomes" id="UP000031535">
    <property type="component" value="Unassembled WGS sequence"/>
</dbReference>
<keyword evidence="4" id="KW-0804">Transcription</keyword>
<evidence type="ECO:0000313" key="6">
    <source>
        <dbReference type="EMBL" id="KIH83706.1"/>
    </source>
</evidence>
<dbReference type="PANTHER" id="PTHR30537:SF5">
    <property type="entry name" value="HTH-TYPE TRANSCRIPTIONAL ACTIVATOR TTDR-RELATED"/>
    <property type="match status" value="1"/>
</dbReference>
<accession>A0A0C2I3B4</accession>
<dbReference type="SUPFAM" id="SSF53850">
    <property type="entry name" value="Periplasmic binding protein-like II"/>
    <property type="match status" value="1"/>
</dbReference>
<evidence type="ECO:0000256" key="1">
    <source>
        <dbReference type="ARBA" id="ARBA00009437"/>
    </source>
</evidence>
<keyword evidence="7" id="KW-1185">Reference proteome</keyword>
<evidence type="ECO:0000259" key="5">
    <source>
        <dbReference type="PROSITE" id="PS50931"/>
    </source>
</evidence>
<protein>
    <submittedName>
        <fullName evidence="6">Transcriptional regulator, LysR family</fullName>
    </submittedName>
</protein>
<gene>
    <name evidence="6" type="ORF">UCMB321_2615</name>
</gene>
<dbReference type="STRING" id="226910.UCMB321_2615"/>
<dbReference type="PATRIC" id="fig|226910.6.peg.2605"/>
<sequence length="307" mass="33289">MLDLNEIAMFVQVVRYGSFAEAARRLGVPANTLSRRIQQLEARLGTRLMQRSTRKLTLTGAGQAFHARCAGAVDGLLDASLELQDANQVPSGLVRVAATADFFEFFPMDWIAEFLARYPQVSLDFVLSDAKADLIAEQIDVAFRAGLLQDSAFVGRQLLGPRSDGLVASPAYLAARGAPTTLQDLVHHDCISSSHPSGHTTWRLSNPSGVEEEVQVSGRFSANTAQSLRKAALAGLGIVLLPPAMARLDVQSGLLVPVLPEYQRKSRGMSVVYPSRRQLPLAVSVFIDTFMEKLHGQDALLESPPLP</sequence>
<name>A0A0C2I3B4_9PSED</name>
<reference evidence="6 7" key="1">
    <citation type="submission" date="2015-01" db="EMBL/GenBank/DDBJ databases">
        <title>Complete genome of Pseudomonas batumici UCM B-321 producer of the batumin antibiotic with strong antistaphilococcal and potential anticancer activity.</title>
        <authorList>
            <person name="Klochko V.V."/>
            <person name="Zelena L.B."/>
            <person name="Elena K.A."/>
            <person name="Reva O.N."/>
        </authorList>
    </citation>
    <scope>NUCLEOTIDE SEQUENCE [LARGE SCALE GENOMIC DNA]</scope>
    <source>
        <strain evidence="6 7">UCM B-321</strain>
    </source>
</reference>
<keyword evidence="2" id="KW-0805">Transcription regulation</keyword>
<comment type="caution">
    <text evidence="6">The sequence shown here is derived from an EMBL/GenBank/DDBJ whole genome shotgun (WGS) entry which is preliminary data.</text>
</comment>
<dbReference type="GO" id="GO:0043565">
    <property type="term" value="F:sequence-specific DNA binding"/>
    <property type="evidence" value="ECO:0007669"/>
    <property type="project" value="TreeGrafter"/>
</dbReference>
<proteinExistence type="inferred from homology"/>
<feature type="domain" description="HTH lysR-type" evidence="5">
    <location>
        <begin position="2"/>
        <end position="59"/>
    </location>
</feature>
<dbReference type="GO" id="GO:0003700">
    <property type="term" value="F:DNA-binding transcription factor activity"/>
    <property type="evidence" value="ECO:0007669"/>
    <property type="project" value="InterPro"/>
</dbReference>
<dbReference type="InterPro" id="IPR000847">
    <property type="entry name" value="LysR_HTH_N"/>
</dbReference>
<evidence type="ECO:0000256" key="4">
    <source>
        <dbReference type="ARBA" id="ARBA00023163"/>
    </source>
</evidence>
<dbReference type="SUPFAM" id="SSF46785">
    <property type="entry name" value="Winged helix' DNA-binding domain"/>
    <property type="match status" value="1"/>
</dbReference>
<dbReference type="Pfam" id="PF00126">
    <property type="entry name" value="HTH_1"/>
    <property type="match status" value="1"/>
</dbReference>
<comment type="similarity">
    <text evidence="1">Belongs to the LysR transcriptional regulatory family.</text>
</comment>
<dbReference type="InterPro" id="IPR005119">
    <property type="entry name" value="LysR_subst-bd"/>
</dbReference>
<dbReference type="InterPro" id="IPR036388">
    <property type="entry name" value="WH-like_DNA-bd_sf"/>
</dbReference>
<evidence type="ECO:0000313" key="7">
    <source>
        <dbReference type="Proteomes" id="UP000031535"/>
    </source>
</evidence>